<name>A0ACC2KXU5_PERAE</name>
<reference evidence="1 2" key="1">
    <citation type="journal article" date="2022" name="Hortic Res">
        <title>A haplotype resolved chromosomal level avocado genome allows analysis of novel avocado genes.</title>
        <authorList>
            <person name="Nath O."/>
            <person name="Fletcher S.J."/>
            <person name="Hayward A."/>
            <person name="Shaw L.M."/>
            <person name="Masouleh A.K."/>
            <person name="Furtado A."/>
            <person name="Henry R.J."/>
            <person name="Mitter N."/>
        </authorList>
    </citation>
    <scope>NUCLEOTIDE SEQUENCE [LARGE SCALE GENOMIC DNA]</scope>
    <source>
        <strain evidence="2">cv. Hass</strain>
    </source>
</reference>
<evidence type="ECO:0000313" key="2">
    <source>
        <dbReference type="Proteomes" id="UP001234297"/>
    </source>
</evidence>
<dbReference type="Proteomes" id="UP001234297">
    <property type="component" value="Chromosome 6"/>
</dbReference>
<sequence>MKPPSFVASRTRSRKPLTSPSDSVLKNRIGTDTVLRDRRSSKRLAGGRVRAGDCVPPHESELCDFVIVDEEVKDKEERVSAAEVPVAKKTRSRLGLQNDLLNAGDSALSGQESVTGGSNSDGSGFVDGEKKRKRGGLDGDGTDMVRVSSEKLGFDKRRMGECVRVEDEEITKLGKEDSFDSVILNEATDSAGSCVALRTRSRKGLEKEVENPVHVCLDETQSSNDGNTTTTTTSSFRGNGASAGEEESCSYSNGGKEEEIIGASLIRKTYSGLSLLVPVGKGSSDEVDHNPIGVATRTRAHCPSQPKRHVGTNIGSISNPYKIDIDYSSDDGDAETHVDGSNGKTKGGVDLEPDSSSNTNDEDDDDDEEQGDDDDTVNGGGRVEEAAQGNEQEGQPKSGMKRKRISAPKKDFFYKTIVNTIFKEKDGFSREPASPKVTQPKIEKPQPLIFSFEDTVSKLENSDMEKEENDLWTELNVTMSFDNIGSFSSAKVTDEGTKTGEFEIDASTLCCQGKHQFILDEQIGVVCRFCTFVKLEIKYILPSLEKNVWENSGKKRFYGEGVSFMGGFPYQNTNGDREGSVDISEGTVWDIVPGIKNTMYPHQQEGFEFMWKNLAGSITFEELKKPANPDDLGGCVISHAPGTGKTRLTIVFLQTFMEVFPDCRPVILAPRSIVLTWEREFKKWEVGIPLHILNKKDFSGREDSTLLQMARMYNIRGANWVRLVKLYSWDKGKSILVLSYSLFERIVEKTYANDMEAQIRKILVEKPGLLILDEGHTPRNEHSLIWKALEKMKTERRIILSGTPFQNNFTELYNTLWLVRPKFADKLSSAEVCGSKSKTVSDDVWKALPERREARGRWASLTNSIGKTTDDRLKVLRSVINPFVHVHKGSILNSLPGLKDCLVYLHPPPRQKCILESIQKIATGTHFLQEYNVSMVSVHPSLLKECSLSHDEKTAVDQHLSDEHSLEELRLTPAEGVKTRFVVELIRLSEALNEKVLVFSQYVQPLSFIKKMLASCFQWTEGKEVLQMDGSVTIKQRQSSIDSFNDPSSGVKVLLASTKACGEGISLIGASRLVLLDVVWNPSVERQAVSRVYRIGQKKMVYTYHLITSGTLERDKHHRQVEKEWLSEMIFSSGDVEGAQKQKLRRKEEERGIRFMSHNQSRAEKSEAQLGKPGLSGSSSQQQRSYFVAKGGGGTPPVASSSSANKSFKKSSNGQRGQSRLAFTVANSEPTVAVTASHSVQNASHVQSQLPDAPVSGTPRPMDSSIPRSPQGLPKAPPSQSTARALDSTAPTIPSKGNISGPFPLQFGSISPGFMNEMQIPARTSSAPPNLDEQKRDQARPNSFQTAPTAPVPSAPKRQHQQQHQLRKNIGTLNQSNTAGSHLPEPVNREAHVQTPTAPAAATTQKSSILPVAGMLMPINFRPPQVPLQFGGPTSQIQPQGITPGSLQIPMPLPVGNASQVQQQVFVPGFQSHCLQPQGLVHQGQNLGFAPQMGHQVIPQLGNLGIGMPLQFSQQQAGNFGGSRITVKITHPETHEELKLNKRTESYMDVGSSGPRSHPNVPAQSQPITSLPANYYPHMQPNLYNPSFFFSTSTSLPLTSTQMNPVSSASGYNYTVGQGAQNISFMNPYALNPLPFNKAGHPVPGKSEPMKLEHIHDSEIGLENCVQQPKSAPESLGSIPLPATLKHSPFVVVSTQGVSPSASSVAFMPADESASVLTNAESRRSESVKRSNSLKEQQKKPSEKEVCHFQQQQADLIDTAGSLKSPLLKMSSDSSFSDLNEDRGCTNPDENVLASSEAVGIPLTTSMEPSFSSSLEHNCCSIVGVSESEEAKTISSKSETSGVIFGRATKVSQGLPSSWNASKTMIDGIQVGQGSSCEQSCPLDFKTDEAPSGNSDASGHVKQDATAPLKVGLKEEITVAMEHRKTESADYPPKDFGDLTGGSAVSESYEPKEISQIGKGMVNMQETDDDESSCTKTEHFDMNVEAMGCSSEVNRTNDFLVQSASTSSGSMHAEIALSPLADFHEGKTSSADVSKILSGKSTAAQEEVALMDSSILIQETAHAELSVSTEATWILEGRGTDSGSGSQVSTSLLASKDRISVEQNNAEGTAVKKKKKREILKKADTAGRTSDLYMAYKGTEEKHKIPVSLECKESSPAADVKQASTDNTEKGAVATEDEGKSKGEVDDWEDAAEISTPKLKALENRKQLRVAQKQSNEYESRITGKKKYSRDFLLTLSELCTYLPADFEVRSDLVDALMSRHGTASHLVGRESYPNIGRIVDRPMGESRADRRGIGIVEDDRWSRAPGPFSAGRDPRLDIGFGDAGVSFRPGQGGNHGFSRNPRWQPGQYGGGILAGTMQSLASPGGMAHSSPHADRWQRATGSQRGLIPSPKTPLQVMHRADNRYEVGKVSDKEEAKQRQLKGILNKLTPQNFDKLFKQVKAFNIDNTTTLTGVISQIFDKAIMEPTFCEMYANFCFHLATALPDISSGNEKVTFKGLLLNKCQEEFERGEREEAEANRDDEEGEIKRSDEEKEQKKVQARRRMLGNIRLIGELYKKKMLTERIMHECIKKLLGQYQNPEKLLGQYQNPDEEDIEALCKLMSTIGEMIDHPKAKEHMDSYFNTMLNLSNNEELSSRVRFMLKDAIDLRNNRWQQRRIVEGPKKIEEVHRDAAQERQAQVTRLSRGSAAGSNARRGQPLNYGAQGSTTLSSLSSQQRGALRGLSPQFRGHGTQDVRMGDRHPFENRIQSVPLPQRPVDDNYITLGPQGGLARGMTSKGQPLLSNAPLADTSSGHYDSRRMVSDRNGYSSVSDWTSYDNSREKLMPRSGATTPAAGPAQGISTGFQNALSHSKVSMERLRDLSISAIREFYCARNEEEVRLCVKELNDPNFYPDMVMLWVTDSFDRKNAIDRDLLAKLLVNLCMTQESLLYQVHLIKGFESVLSSLEDVVTDSPKAAEYLGCILGMVISENALSLREIGRLIHEGGQKQGSLLESGLASDVLVSVLRTLRREKGDSVLNEMRTSSNLRLEDFRSPDPLKSRKLDAFI</sequence>
<dbReference type="EMBL" id="CM056814">
    <property type="protein sequence ID" value="KAJ8625995.1"/>
    <property type="molecule type" value="Genomic_DNA"/>
</dbReference>
<gene>
    <name evidence="1" type="ORF">MRB53_019302</name>
</gene>
<evidence type="ECO:0000313" key="1">
    <source>
        <dbReference type="EMBL" id="KAJ8625995.1"/>
    </source>
</evidence>
<protein>
    <submittedName>
        <fullName evidence="1">Uncharacterized protein</fullName>
    </submittedName>
</protein>
<organism evidence="1 2">
    <name type="scientific">Persea americana</name>
    <name type="common">Avocado</name>
    <dbReference type="NCBI Taxonomy" id="3435"/>
    <lineage>
        <taxon>Eukaryota</taxon>
        <taxon>Viridiplantae</taxon>
        <taxon>Streptophyta</taxon>
        <taxon>Embryophyta</taxon>
        <taxon>Tracheophyta</taxon>
        <taxon>Spermatophyta</taxon>
        <taxon>Magnoliopsida</taxon>
        <taxon>Magnoliidae</taxon>
        <taxon>Laurales</taxon>
        <taxon>Lauraceae</taxon>
        <taxon>Persea</taxon>
    </lineage>
</organism>
<proteinExistence type="predicted"/>
<comment type="caution">
    <text evidence="1">The sequence shown here is derived from an EMBL/GenBank/DDBJ whole genome shotgun (WGS) entry which is preliminary data.</text>
</comment>
<accession>A0ACC2KXU5</accession>
<keyword evidence="2" id="KW-1185">Reference proteome</keyword>